<accession>X1P4Q4</accession>
<organism evidence="1">
    <name type="scientific">marine sediment metagenome</name>
    <dbReference type="NCBI Taxonomy" id="412755"/>
    <lineage>
        <taxon>unclassified sequences</taxon>
        <taxon>metagenomes</taxon>
        <taxon>ecological metagenomes</taxon>
    </lineage>
</organism>
<name>X1P4Q4_9ZZZZ</name>
<dbReference type="EMBL" id="BARV01033490">
    <property type="protein sequence ID" value="GAI50838.1"/>
    <property type="molecule type" value="Genomic_DNA"/>
</dbReference>
<reference evidence="1" key="1">
    <citation type="journal article" date="2014" name="Front. Microbiol.">
        <title>High frequency of phylogenetically diverse reductive dehalogenase-homologous genes in deep subseafloor sedimentary metagenomes.</title>
        <authorList>
            <person name="Kawai M."/>
            <person name="Futagami T."/>
            <person name="Toyoda A."/>
            <person name="Takaki Y."/>
            <person name="Nishi S."/>
            <person name="Hori S."/>
            <person name="Arai W."/>
            <person name="Tsubouchi T."/>
            <person name="Morono Y."/>
            <person name="Uchiyama I."/>
            <person name="Ito T."/>
            <person name="Fujiyama A."/>
            <person name="Inagaki F."/>
            <person name="Takami H."/>
        </authorList>
    </citation>
    <scope>NUCLEOTIDE SEQUENCE</scope>
    <source>
        <strain evidence="1">Expedition CK06-06</strain>
    </source>
</reference>
<proteinExistence type="predicted"/>
<evidence type="ECO:0000313" key="1">
    <source>
        <dbReference type="EMBL" id="GAI50838.1"/>
    </source>
</evidence>
<protein>
    <submittedName>
        <fullName evidence="1">Uncharacterized protein</fullName>
    </submittedName>
</protein>
<dbReference type="AlphaFoldDB" id="X1P4Q4"/>
<gene>
    <name evidence="1" type="ORF">S06H3_52636</name>
</gene>
<comment type="caution">
    <text evidence="1">The sequence shown here is derived from an EMBL/GenBank/DDBJ whole genome shotgun (WGS) entry which is preliminary data.</text>
</comment>
<sequence length="49" mass="5287">MLLKERGEELVESVNVEGEAIITPMFGAIRNWCGQIGVGKGEANGRLTI</sequence>